<dbReference type="Gene3D" id="1.20.1540.10">
    <property type="entry name" value="Rhomboid-like"/>
    <property type="match status" value="1"/>
</dbReference>
<keyword evidence="10" id="KW-1185">Reference proteome</keyword>
<evidence type="ECO:0000256" key="6">
    <source>
        <dbReference type="ARBA" id="ARBA00023136"/>
    </source>
</evidence>
<comment type="caution">
    <text evidence="9">The sequence shown here is derived from an EMBL/GenBank/DDBJ whole genome shotgun (WGS) entry which is preliminary data.</text>
</comment>
<evidence type="ECO:0000256" key="3">
    <source>
        <dbReference type="ARBA" id="ARBA00022692"/>
    </source>
</evidence>
<evidence type="ECO:0000256" key="5">
    <source>
        <dbReference type="ARBA" id="ARBA00022989"/>
    </source>
</evidence>
<proteinExistence type="inferred from homology"/>
<dbReference type="EMBL" id="QJNS01000368">
    <property type="protein sequence ID" value="RYO78675.1"/>
    <property type="molecule type" value="Genomic_DNA"/>
</dbReference>
<evidence type="ECO:0000256" key="4">
    <source>
        <dbReference type="ARBA" id="ARBA00022801"/>
    </source>
</evidence>
<evidence type="ECO:0000256" key="1">
    <source>
        <dbReference type="ARBA" id="ARBA00004141"/>
    </source>
</evidence>
<accession>A0ABY0H0A1</accession>
<evidence type="ECO:0000256" key="2">
    <source>
        <dbReference type="ARBA" id="ARBA00009045"/>
    </source>
</evidence>
<comment type="similarity">
    <text evidence="2">Belongs to the peptidase S54 family.</text>
</comment>
<evidence type="ECO:0000313" key="9">
    <source>
        <dbReference type="EMBL" id="RYO78675.1"/>
    </source>
</evidence>
<dbReference type="SUPFAM" id="SSF144091">
    <property type="entry name" value="Rhomboid-like"/>
    <property type="match status" value="1"/>
</dbReference>
<feature type="transmembrane region" description="Helical" evidence="7">
    <location>
        <begin position="203"/>
        <end position="223"/>
    </location>
</feature>
<name>A0ABY0H0A1_9PEZI</name>
<dbReference type="PANTHER" id="PTHR43731">
    <property type="entry name" value="RHOMBOID PROTEASE"/>
    <property type="match status" value="1"/>
</dbReference>
<reference evidence="9 10" key="1">
    <citation type="submission" date="2018-06" db="EMBL/GenBank/DDBJ databases">
        <title>Complete Genomes of Monosporascus.</title>
        <authorList>
            <person name="Robinson A.J."/>
            <person name="Natvig D.O."/>
        </authorList>
    </citation>
    <scope>NUCLEOTIDE SEQUENCE [LARGE SCALE GENOMIC DNA]</scope>
    <source>
        <strain evidence="9 10">CBS 609.92</strain>
    </source>
</reference>
<feature type="transmembrane region" description="Helical" evidence="7">
    <location>
        <begin position="256"/>
        <end position="280"/>
    </location>
</feature>
<keyword evidence="3 7" id="KW-0812">Transmembrane</keyword>
<feature type="transmembrane region" description="Helical" evidence="7">
    <location>
        <begin position="160"/>
        <end position="183"/>
    </location>
</feature>
<dbReference type="PANTHER" id="PTHR43731:SF14">
    <property type="entry name" value="PRESENILIN-ASSOCIATED RHOMBOID-LIKE PROTEIN, MITOCHONDRIAL"/>
    <property type="match status" value="1"/>
</dbReference>
<evidence type="ECO:0000256" key="7">
    <source>
        <dbReference type="SAM" id="Phobius"/>
    </source>
</evidence>
<feature type="transmembrane region" description="Helical" evidence="7">
    <location>
        <begin position="230"/>
        <end position="250"/>
    </location>
</feature>
<keyword evidence="5 7" id="KW-1133">Transmembrane helix</keyword>
<feature type="transmembrane region" description="Helical" evidence="7">
    <location>
        <begin position="46"/>
        <end position="69"/>
    </location>
</feature>
<evidence type="ECO:0000313" key="10">
    <source>
        <dbReference type="Proteomes" id="UP000294003"/>
    </source>
</evidence>
<keyword evidence="6 7" id="KW-0472">Membrane</keyword>
<evidence type="ECO:0000259" key="8">
    <source>
        <dbReference type="Pfam" id="PF01694"/>
    </source>
</evidence>
<feature type="domain" description="Peptidase S54 rhomboid" evidence="8">
    <location>
        <begin position="160"/>
        <end position="306"/>
    </location>
</feature>
<dbReference type="InterPro" id="IPR050925">
    <property type="entry name" value="Rhomboid_protease_S54"/>
</dbReference>
<organism evidence="9 10">
    <name type="scientific">Monosporascus cannonballus</name>
    <dbReference type="NCBI Taxonomy" id="155416"/>
    <lineage>
        <taxon>Eukaryota</taxon>
        <taxon>Fungi</taxon>
        <taxon>Dikarya</taxon>
        <taxon>Ascomycota</taxon>
        <taxon>Pezizomycotina</taxon>
        <taxon>Sordariomycetes</taxon>
        <taxon>Xylariomycetidae</taxon>
        <taxon>Xylariales</taxon>
        <taxon>Xylariales incertae sedis</taxon>
        <taxon>Monosporascus</taxon>
    </lineage>
</organism>
<gene>
    <name evidence="9" type="ORF">DL762_008578</name>
</gene>
<sequence>MHPQLKNRVLFYARFQISTRRLFASSPFPEEPHVLRPLPRLPPVRVLGPTLGCLTAASAVYLGCAAYEVRQDVAKLKRRLPAGTSISYVDISASKVAAWIRSMHSERGSRLPDVPSQDLPGSVKLINGTIAANLGIFAACRAVPSLGHHFAHLPSGSANYTLFTSMFGHAGLMHLGFNMYAFYSFARPLARSKTFGDSGSHLAAFYLSTGILASLAQHLASIWPNPVLRLVPSLGASGGIMAVIGAFGMTYPDASIGVVFIPVSFPAQSVLAAVALFEVYGLYIGKWMRLGHAAHLAGLAAGSAYVHFKGNERLWEPARRFTFNQMRRLKLV</sequence>
<keyword evidence="4" id="KW-0378">Hydrolase</keyword>
<dbReference type="Proteomes" id="UP000294003">
    <property type="component" value="Unassembled WGS sequence"/>
</dbReference>
<dbReference type="InterPro" id="IPR035952">
    <property type="entry name" value="Rhomboid-like_sf"/>
</dbReference>
<dbReference type="Pfam" id="PF01694">
    <property type="entry name" value="Rhomboid"/>
    <property type="match status" value="1"/>
</dbReference>
<dbReference type="InterPro" id="IPR022764">
    <property type="entry name" value="Peptidase_S54_rhomboid_dom"/>
</dbReference>
<protein>
    <recommendedName>
        <fullName evidence="8">Peptidase S54 rhomboid domain-containing protein</fullName>
    </recommendedName>
</protein>
<comment type="subcellular location">
    <subcellularLocation>
        <location evidence="1">Membrane</location>
        <topology evidence="1">Multi-pass membrane protein</topology>
    </subcellularLocation>
</comment>